<dbReference type="AlphaFoldDB" id="A0A1X7RUM8"/>
<accession>A0A1X7RUM8</accession>
<gene>
    <name evidence="2" type="ORF">ZT3D7_G6295</name>
</gene>
<dbReference type="SUPFAM" id="SSF53474">
    <property type="entry name" value="alpha/beta-Hydrolases"/>
    <property type="match status" value="1"/>
</dbReference>
<evidence type="ECO:0000259" key="1">
    <source>
        <dbReference type="Pfam" id="PF12697"/>
    </source>
</evidence>
<dbReference type="InterPro" id="IPR000073">
    <property type="entry name" value="AB_hydrolase_1"/>
</dbReference>
<dbReference type="EMBL" id="LT853696">
    <property type="protein sequence ID" value="SMQ51142.1"/>
    <property type="molecule type" value="Genomic_DNA"/>
</dbReference>
<protein>
    <recommendedName>
        <fullName evidence="1">AB hydrolase-1 domain-containing protein</fullName>
    </recommendedName>
</protein>
<feature type="domain" description="AB hydrolase-1" evidence="1">
    <location>
        <begin position="135"/>
        <end position="387"/>
    </location>
</feature>
<organism evidence="2 3">
    <name type="scientific">Zymoseptoria tritici (strain ST99CH_3D7)</name>
    <dbReference type="NCBI Taxonomy" id="1276538"/>
    <lineage>
        <taxon>Eukaryota</taxon>
        <taxon>Fungi</taxon>
        <taxon>Dikarya</taxon>
        <taxon>Ascomycota</taxon>
        <taxon>Pezizomycotina</taxon>
        <taxon>Dothideomycetes</taxon>
        <taxon>Dothideomycetidae</taxon>
        <taxon>Mycosphaerellales</taxon>
        <taxon>Mycosphaerellaceae</taxon>
        <taxon>Zymoseptoria</taxon>
    </lineage>
</organism>
<dbReference type="Gene3D" id="3.40.50.1820">
    <property type="entry name" value="alpha/beta hydrolase"/>
    <property type="match status" value="1"/>
</dbReference>
<sequence length="405" mass="42683">MRSPLSSVCLAATASAQYSTSLLPSNPGGALPANVQAPPTSGFHNATIHPARGGLAVCSSGFVSVQANTTKNLKFNFDLPTNQSDVTNTFLKFITPGSSFMKDIMAGTQSVNGTYNIGATLCTPANNTKPEQVQILTHGVGFDRQYWDFAPGYSWVDIAAQYDHATFFYDRLGVGLSEQADALNVVQAPLEVEIAHQLVQKLKAGEFGLNFTKIVGVGHSFGSIVTQAVTAEYPTDLDAAILTGFSTNSSSLPIFLTGLNLALALPASPYRFASIPAGYLVSSTIISNQIAFFRAPGFSPAILNLAEATKGTVTFGELFSQNAPTKPAGEFKGAVAIVNGAEDLPFCGGNCSYPTDLPRQALEMLYPGANVTGTFLAEVAGHGVNLHFSAGEAFRFAQEFLGRNV</sequence>
<proteinExistence type="predicted"/>
<name>A0A1X7RUM8_ZYMT9</name>
<dbReference type="InterPro" id="IPR029058">
    <property type="entry name" value="AB_hydrolase_fold"/>
</dbReference>
<evidence type="ECO:0000313" key="2">
    <source>
        <dbReference type="EMBL" id="SMQ51142.1"/>
    </source>
</evidence>
<dbReference type="Proteomes" id="UP000215127">
    <property type="component" value="Chromosome 5"/>
</dbReference>
<dbReference type="Pfam" id="PF12697">
    <property type="entry name" value="Abhydrolase_6"/>
    <property type="match status" value="1"/>
</dbReference>
<evidence type="ECO:0000313" key="3">
    <source>
        <dbReference type="Proteomes" id="UP000215127"/>
    </source>
</evidence>
<reference evidence="2 3" key="1">
    <citation type="submission" date="2016-06" db="EMBL/GenBank/DDBJ databases">
        <authorList>
            <person name="Kjaerup R.B."/>
            <person name="Dalgaard T.S."/>
            <person name="Juul-Madsen H.R."/>
        </authorList>
    </citation>
    <scope>NUCLEOTIDE SEQUENCE [LARGE SCALE GENOMIC DNA]</scope>
</reference>
<keyword evidence="3" id="KW-1185">Reference proteome</keyword>